<evidence type="ECO:0008006" key="4">
    <source>
        <dbReference type="Google" id="ProtNLM"/>
    </source>
</evidence>
<dbReference type="RefSeq" id="WP_064970643.1">
    <property type="nucleotide sequence ID" value="NZ_CP081924.1"/>
</dbReference>
<proteinExistence type="predicted"/>
<feature type="transmembrane region" description="Helical" evidence="1">
    <location>
        <begin position="73"/>
        <end position="90"/>
    </location>
</feature>
<dbReference type="AlphaFoldDB" id="A0AAP3AK79"/>
<name>A0AAP3AK79_RIEAN</name>
<feature type="transmembrane region" description="Helical" evidence="1">
    <location>
        <begin position="210"/>
        <end position="230"/>
    </location>
</feature>
<reference evidence="2" key="1">
    <citation type="submission" date="2022-10" db="EMBL/GenBank/DDBJ databases">
        <title>Sifting through the core-genome to identify putative cross-protective antigens against Riemerella anatipestifer.</title>
        <authorList>
            <person name="Zheng X."/>
            <person name="Zhang W."/>
        </authorList>
    </citation>
    <scope>NUCLEOTIDE SEQUENCE</scope>
    <source>
        <strain evidence="2">ZWRA178</strain>
    </source>
</reference>
<comment type="caution">
    <text evidence="2">The sequence shown here is derived from an EMBL/GenBank/DDBJ whole genome shotgun (WGS) entry which is preliminary data.</text>
</comment>
<dbReference type="Proteomes" id="UP001207440">
    <property type="component" value="Unassembled WGS sequence"/>
</dbReference>
<protein>
    <recommendedName>
        <fullName evidence="4">Prenyltransferase</fullName>
    </recommendedName>
</protein>
<feature type="transmembrane region" description="Helical" evidence="1">
    <location>
        <begin position="124"/>
        <end position="143"/>
    </location>
</feature>
<keyword evidence="1" id="KW-0472">Membrane</keyword>
<feature type="transmembrane region" description="Helical" evidence="1">
    <location>
        <begin position="164"/>
        <end position="181"/>
    </location>
</feature>
<evidence type="ECO:0000256" key="1">
    <source>
        <dbReference type="SAM" id="Phobius"/>
    </source>
</evidence>
<keyword evidence="1" id="KW-0812">Transmembrane</keyword>
<sequence>MGTALTVFFVNNTKVQISVELLSLVFLTYFNGYLYTKYQYRKPIIGRILVVNTVSFALGIMLILSFYNVDILLKWLTILLLGLAYNSRFLNTFVRKIPLLKIFYVGLSWALVSAWLFLPKIDGAIFWVSFLYVSALVLPFDIRDKSSDKVITFPKFIGVAATKRLAYVLLIFSGGLSFIYFNTLYAVAFGGAIVVALALVYGASESKPDWYFSLWVETCCGLPLLFLILLEYF</sequence>
<evidence type="ECO:0000313" key="2">
    <source>
        <dbReference type="EMBL" id="MCW0523423.1"/>
    </source>
</evidence>
<feature type="transmembrane region" description="Helical" evidence="1">
    <location>
        <begin position="48"/>
        <end position="67"/>
    </location>
</feature>
<organism evidence="2 3">
    <name type="scientific">Riemerella anatipestifer</name>
    <name type="common">Moraxella anatipestifer</name>
    <dbReference type="NCBI Taxonomy" id="34085"/>
    <lineage>
        <taxon>Bacteria</taxon>
        <taxon>Pseudomonadati</taxon>
        <taxon>Bacteroidota</taxon>
        <taxon>Flavobacteriia</taxon>
        <taxon>Flavobacteriales</taxon>
        <taxon>Weeksellaceae</taxon>
        <taxon>Riemerella</taxon>
    </lineage>
</organism>
<feature type="transmembrane region" description="Helical" evidence="1">
    <location>
        <begin position="102"/>
        <end position="118"/>
    </location>
</feature>
<evidence type="ECO:0000313" key="3">
    <source>
        <dbReference type="Proteomes" id="UP001207440"/>
    </source>
</evidence>
<feature type="transmembrane region" description="Helical" evidence="1">
    <location>
        <begin position="15"/>
        <end position="36"/>
    </location>
</feature>
<keyword evidence="1" id="KW-1133">Transmembrane helix</keyword>
<accession>A0AAP3AK79</accession>
<gene>
    <name evidence="2" type="ORF">OKE68_03690</name>
</gene>
<dbReference type="EMBL" id="JAOZYT010000015">
    <property type="protein sequence ID" value="MCW0523423.1"/>
    <property type="molecule type" value="Genomic_DNA"/>
</dbReference>